<dbReference type="EMBL" id="MTSE01000002">
    <property type="protein sequence ID" value="OUJ75124.1"/>
    <property type="molecule type" value="Genomic_DNA"/>
</dbReference>
<protein>
    <submittedName>
        <fullName evidence="1">Uncharacterized protein</fullName>
    </submittedName>
</protein>
<evidence type="ECO:0000313" key="2">
    <source>
        <dbReference type="Proteomes" id="UP000194873"/>
    </source>
</evidence>
<keyword evidence="2" id="KW-1185">Reference proteome</keyword>
<dbReference type="Proteomes" id="UP000194873">
    <property type="component" value="Unassembled WGS sequence"/>
</dbReference>
<evidence type="ECO:0000313" key="1">
    <source>
        <dbReference type="EMBL" id="OUJ75124.1"/>
    </source>
</evidence>
<accession>A0A243WJ82</accession>
<name>A0A243WJ82_9BACT</name>
<sequence>MYNSNLPADSSGYVERALNAKPYINDKGWKASVIRNTLTGKLTITVRLMNMTLANQQDWLATVQQLQLQEQPTTTSYQLKVPVGEEKHWVKELQQQSEVRWAELNNIIQIQLH</sequence>
<gene>
    <name evidence="1" type="ORF">BXP70_03610</name>
</gene>
<reference evidence="1 2" key="1">
    <citation type="submission" date="2017-01" db="EMBL/GenBank/DDBJ databases">
        <title>A new Hymenobacter.</title>
        <authorList>
            <person name="Liang Y."/>
            <person name="Feng F."/>
        </authorList>
    </citation>
    <scope>NUCLEOTIDE SEQUENCE [LARGE SCALE GENOMIC DNA]</scope>
    <source>
        <strain evidence="1">MIMBbqt21</strain>
    </source>
</reference>
<dbReference type="AlphaFoldDB" id="A0A243WJ82"/>
<proteinExistence type="predicted"/>
<comment type="caution">
    <text evidence="1">The sequence shown here is derived from an EMBL/GenBank/DDBJ whole genome shotgun (WGS) entry which is preliminary data.</text>
</comment>
<organism evidence="1 2">
    <name type="scientific">Hymenobacter crusticola</name>
    <dbReference type="NCBI Taxonomy" id="1770526"/>
    <lineage>
        <taxon>Bacteria</taxon>
        <taxon>Pseudomonadati</taxon>
        <taxon>Bacteroidota</taxon>
        <taxon>Cytophagia</taxon>
        <taxon>Cytophagales</taxon>
        <taxon>Hymenobacteraceae</taxon>
        <taxon>Hymenobacter</taxon>
    </lineage>
</organism>